<dbReference type="Proteomes" id="UP000324748">
    <property type="component" value="Unassembled WGS sequence"/>
</dbReference>
<comment type="caution">
    <text evidence="1">The sequence shown here is derived from an EMBL/GenBank/DDBJ whole genome shotgun (WGS) entry which is preliminary data.</text>
</comment>
<protein>
    <submittedName>
        <fullName evidence="1">Uncharacterized protein</fullName>
    </submittedName>
</protein>
<gene>
    <name evidence="1" type="ORF">PGT21_020491</name>
</gene>
<name>A0A5B0QNI3_PUCGR</name>
<dbReference type="EMBL" id="VSWC01000014">
    <property type="protein sequence ID" value="KAA1114732.1"/>
    <property type="molecule type" value="Genomic_DNA"/>
</dbReference>
<proteinExistence type="predicted"/>
<keyword evidence="2" id="KW-1185">Reference proteome</keyword>
<evidence type="ECO:0000313" key="2">
    <source>
        <dbReference type="Proteomes" id="UP000324748"/>
    </source>
</evidence>
<dbReference type="AlphaFoldDB" id="A0A5B0QNI3"/>
<sequence>MLPLNYNNIPPIPPPIDCFPAPQIFGWLEIHSISPQIIAHDPSQHSSQDMVLFMDKTNLNCLTQQIQITSQIWISGLIVRSDPKFIYISVDSFTYNPPSP</sequence>
<accession>A0A5B0QNI3</accession>
<organism evidence="1 2">
    <name type="scientific">Puccinia graminis f. sp. tritici</name>
    <dbReference type="NCBI Taxonomy" id="56615"/>
    <lineage>
        <taxon>Eukaryota</taxon>
        <taxon>Fungi</taxon>
        <taxon>Dikarya</taxon>
        <taxon>Basidiomycota</taxon>
        <taxon>Pucciniomycotina</taxon>
        <taxon>Pucciniomycetes</taxon>
        <taxon>Pucciniales</taxon>
        <taxon>Pucciniaceae</taxon>
        <taxon>Puccinia</taxon>
    </lineage>
</organism>
<reference evidence="1 2" key="1">
    <citation type="submission" date="2019-05" db="EMBL/GenBank/DDBJ databases">
        <title>Emergence of the Ug99 lineage of the wheat stem rust pathogen through somatic hybridization.</title>
        <authorList>
            <person name="Li F."/>
            <person name="Upadhyaya N.M."/>
            <person name="Sperschneider J."/>
            <person name="Matny O."/>
            <person name="Nguyen-Phuc H."/>
            <person name="Mago R."/>
            <person name="Raley C."/>
            <person name="Miller M.E."/>
            <person name="Silverstein K.A.T."/>
            <person name="Henningsen E."/>
            <person name="Hirsch C.D."/>
            <person name="Visser B."/>
            <person name="Pretorius Z.A."/>
            <person name="Steffenson B.J."/>
            <person name="Schwessinger B."/>
            <person name="Dodds P.N."/>
            <person name="Figueroa M."/>
        </authorList>
    </citation>
    <scope>NUCLEOTIDE SEQUENCE [LARGE SCALE GENOMIC DNA]</scope>
    <source>
        <strain evidence="1">21-0</strain>
    </source>
</reference>
<evidence type="ECO:0000313" key="1">
    <source>
        <dbReference type="EMBL" id="KAA1114732.1"/>
    </source>
</evidence>